<dbReference type="InterPro" id="IPR010106">
    <property type="entry name" value="RpnA"/>
</dbReference>
<dbReference type="PANTHER" id="PTHR41317">
    <property type="entry name" value="PD-(D_E)XK NUCLEASE FAMILY TRANSPOSASE"/>
    <property type="match status" value="1"/>
</dbReference>
<dbReference type="RefSeq" id="WP_124789507.1">
    <property type="nucleotide sequence ID" value="NZ_RQYN01000009.1"/>
</dbReference>
<name>A0A3P1Z1W8_TANFO</name>
<dbReference type="EMBL" id="RQYN01000009">
    <property type="protein sequence ID" value="RRD77341.1"/>
    <property type="molecule type" value="Genomic_DNA"/>
</dbReference>
<dbReference type="Proteomes" id="UP000279860">
    <property type="component" value="Unassembled WGS sequence"/>
</dbReference>
<accession>A0A3P1Z1W8</accession>
<sequence length="301" mass="34941">MSRFINPFTDYGFKKIFGQEVSKELLIDFLNSLLLGERVIKDLTFLNSERLPGDEDMRSIIYDVYCTTDSGEQIIVEMQNRTQSNFKERALYYVSRALSEQGQKGRGWQYAVKAVYGVFFMNFTFEGEEAKFRTDVILSDRDTGKMFCDKLRQIFITMPLFEKDEHSCTTDFERWIFVLKHMETFKRMPFKARKMLFERLEELCDVENLPAKERRMYQRSLDIYRTNLAVESYAKEQQKKAWETGLAEGHAQGHAQGHAEGRREGLAEGILETAKKMKASGISVDVIEACTGLLPEEIAKL</sequence>
<dbReference type="NCBIfam" id="TIGR01784">
    <property type="entry name" value="T_den_put_tspse"/>
    <property type="match status" value="1"/>
</dbReference>
<dbReference type="Pfam" id="PF12784">
    <property type="entry name" value="PDDEXK_2"/>
    <property type="match status" value="1"/>
</dbReference>
<dbReference type="PANTHER" id="PTHR41317:SF1">
    <property type="entry name" value="PD-(D_E)XK NUCLEASE FAMILY TRANSPOSASE"/>
    <property type="match status" value="1"/>
</dbReference>
<organism evidence="1 2">
    <name type="scientific">Tannerella forsythia</name>
    <name type="common">Bacteroides forsythus</name>
    <dbReference type="NCBI Taxonomy" id="28112"/>
    <lineage>
        <taxon>Bacteria</taxon>
        <taxon>Pseudomonadati</taxon>
        <taxon>Bacteroidota</taxon>
        <taxon>Bacteroidia</taxon>
        <taxon>Bacteroidales</taxon>
        <taxon>Tannerellaceae</taxon>
        <taxon>Tannerella</taxon>
    </lineage>
</organism>
<dbReference type="AlphaFoldDB" id="A0A3P1Z1W8"/>
<evidence type="ECO:0000313" key="2">
    <source>
        <dbReference type="Proteomes" id="UP000279860"/>
    </source>
</evidence>
<proteinExistence type="predicted"/>
<gene>
    <name evidence="1" type="ORF">EII41_03895</name>
</gene>
<evidence type="ECO:0000313" key="1">
    <source>
        <dbReference type="EMBL" id="RRD77341.1"/>
    </source>
</evidence>
<reference evidence="1 2" key="1">
    <citation type="submission" date="2018-11" db="EMBL/GenBank/DDBJ databases">
        <title>Genomes From Bacteria Associated with the Canine Oral Cavity: a Test Case for Automated Genome-Based Taxonomic Assignment.</title>
        <authorList>
            <person name="Coil D.A."/>
            <person name="Jospin G."/>
            <person name="Darling A.E."/>
            <person name="Wallis C."/>
            <person name="Davis I.J."/>
            <person name="Harris S."/>
            <person name="Eisen J.A."/>
            <person name="Holcombe L.J."/>
            <person name="O'Flynn C."/>
        </authorList>
    </citation>
    <scope>NUCLEOTIDE SEQUENCE [LARGE SCALE GENOMIC DNA]</scope>
    <source>
        <strain evidence="1 2">OH1426_COT-023</strain>
    </source>
</reference>
<protein>
    <submittedName>
        <fullName evidence="1">Rpn family recombination-promoting nuclease/putative transposase</fullName>
    </submittedName>
</protein>
<comment type="caution">
    <text evidence="1">The sequence shown here is derived from an EMBL/GenBank/DDBJ whole genome shotgun (WGS) entry which is preliminary data.</text>
</comment>